<comment type="caution">
    <text evidence="1">The sequence shown here is derived from an EMBL/GenBank/DDBJ whole genome shotgun (WGS) entry which is preliminary data.</text>
</comment>
<proteinExistence type="predicted"/>
<organism evidence="1 2">
    <name type="scientific">Nephila pilipes</name>
    <name type="common">Giant wood spider</name>
    <name type="synonym">Nephila maculata</name>
    <dbReference type="NCBI Taxonomy" id="299642"/>
    <lineage>
        <taxon>Eukaryota</taxon>
        <taxon>Metazoa</taxon>
        <taxon>Ecdysozoa</taxon>
        <taxon>Arthropoda</taxon>
        <taxon>Chelicerata</taxon>
        <taxon>Arachnida</taxon>
        <taxon>Araneae</taxon>
        <taxon>Araneomorphae</taxon>
        <taxon>Entelegynae</taxon>
        <taxon>Araneoidea</taxon>
        <taxon>Nephilidae</taxon>
        <taxon>Nephila</taxon>
    </lineage>
</organism>
<sequence>MNCYTNSELTNIHFVYGKANENGAQLFSCIHIQRGASEIIKYSLKYIRAFRNLDIGYRNFNDRNIKAKKHENLGDLEDEMRKTLTIDL</sequence>
<evidence type="ECO:0000313" key="1">
    <source>
        <dbReference type="EMBL" id="GFU03286.1"/>
    </source>
</evidence>
<dbReference type="EMBL" id="BMAW01076824">
    <property type="protein sequence ID" value="GFU03286.1"/>
    <property type="molecule type" value="Genomic_DNA"/>
</dbReference>
<dbReference type="Proteomes" id="UP000887013">
    <property type="component" value="Unassembled WGS sequence"/>
</dbReference>
<keyword evidence="2" id="KW-1185">Reference proteome</keyword>
<accession>A0A8X6Q6L1</accession>
<reference evidence="1" key="1">
    <citation type="submission" date="2020-08" db="EMBL/GenBank/DDBJ databases">
        <title>Multicomponent nature underlies the extraordinary mechanical properties of spider dragline silk.</title>
        <authorList>
            <person name="Kono N."/>
            <person name="Nakamura H."/>
            <person name="Mori M."/>
            <person name="Yoshida Y."/>
            <person name="Ohtoshi R."/>
            <person name="Malay A.D."/>
            <person name="Moran D.A.P."/>
            <person name="Tomita M."/>
            <person name="Numata K."/>
            <person name="Arakawa K."/>
        </authorList>
    </citation>
    <scope>NUCLEOTIDE SEQUENCE</scope>
</reference>
<gene>
    <name evidence="1" type="ORF">NPIL_555841</name>
</gene>
<name>A0A8X6Q6L1_NEPPI</name>
<dbReference type="OrthoDB" id="10584409at2759"/>
<evidence type="ECO:0000313" key="2">
    <source>
        <dbReference type="Proteomes" id="UP000887013"/>
    </source>
</evidence>
<dbReference type="AlphaFoldDB" id="A0A8X6Q6L1"/>
<protein>
    <submittedName>
        <fullName evidence="1">Uncharacterized protein</fullName>
    </submittedName>
</protein>